<proteinExistence type="inferred from homology"/>
<evidence type="ECO:0000256" key="1">
    <source>
        <dbReference type="ARBA" id="ARBA00004651"/>
    </source>
</evidence>
<dbReference type="GO" id="GO:0071916">
    <property type="term" value="F:dipeptide transmembrane transporter activity"/>
    <property type="evidence" value="ECO:0007669"/>
    <property type="project" value="TreeGrafter"/>
</dbReference>
<sequence length="341" mass="36470">MSALFGRSRSVLSRLVGALVVVLGVVTLTFFLARVVSPDPTNLYVSPQADQATRDQVRAMMGLDKPVLEQYVTYLGQLVRGDLGTSFSTGQPVRDDLLSRLPATLELATYSLIIGTLVGVVVGIVGAVRRGGILDHTGRFVTVAGLALPQFFVGLMLLWIFFVVLGIAPGPVGRLPVGLVDPPQTTGFVVIDALLSGQWAVAGAALQQLALPLITLAFAIFAPIARTVRTAMLEALDADYVRTATAMGLPQRTIHYRYALKNVLLPVLTMLAGVIGFAFSGAVLVEGVFAWPGIGQYALDAIQQSDFAAIQGFVLYAAVLYVVVYLLLDLLYARVDPRVRL</sequence>
<evidence type="ECO:0000256" key="4">
    <source>
        <dbReference type="ARBA" id="ARBA00022692"/>
    </source>
</evidence>
<dbReference type="AlphaFoldDB" id="A0A938YDI0"/>
<feature type="transmembrane region" description="Helical" evidence="7">
    <location>
        <begin position="12"/>
        <end position="33"/>
    </location>
</feature>
<comment type="caution">
    <text evidence="9">The sequence shown here is derived from an EMBL/GenBank/DDBJ whole genome shotgun (WGS) entry which is preliminary data.</text>
</comment>
<evidence type="ECO:0000313" key="10">
    <source>
        <dbReference type="Proteomes" id="UP000663792"/>
    </source>
</evidence>
<dbReference type="GO" id="GO:0005886">
    <property type="term" value="C:plasma membrane"/>
    <property type="evidence" value="ECO:0007669"/>
    <property type="project" value="UniProtKB-SubCell"/>
</dbReference>
<dbReference type="InterPro" id="IPR045621">
    <property type="entry name" value="BPD_transp_1_N"/>
</dbReference>
<comment type="similarity">
    <text evidence="7">Belongs to the binding-protein-dependent transport system permease family.</text>
</comment>
<dbReference type="SUPFAM" id="SSF161098">
    <property type="entry name" value="MetI-like"/>
    <property type="match status" value="1"/>
</dbReference>
<evidence type="ECO:0000256" key="2">
    <source>
        <dbReference type="ARBA" id="ARBA00022448"/>
    </source>
</evidence>
<evidence type="ECO:0000256" key="3">
    <source>
        <dbReference type="ARBA" id="ARBA00022475"/>
    </source>
</evidence>
<dbReference type="Pfam" id="PF00528">
    <property type="entry name" value="BPD_transp_1"/>
    <property type="match status" value="1"/>
</dbReference>
<gene>
    <name evidence="9" type="ORF">JL106_01030</name>
</gene>
<dbReference type="InterPro" id="IPR035906">
    <property type="entry name" value="MetI-like_sf"/>
</dbReference>
<keyword evidence="6 7" id="KW-0472">Membrane</keyword>
<feature type="domain" description="ABC transmembrane type-1" evidence="8">
    <location>
        <begin position="101"/>
        <end position="332"/>
    </location>
</feature>
<accession>A0A938YDI0</accession>
<name>A0A938YDI0_9ACTN</name>
<dbReference type="Gene3D" id="1.10.3720.10">
    <property type="entry name" value="MetI-like"/>
    <property type="match status" value="1"/>
</dbReference>
<protein>
    <submittedName>
        <fullName evidence="9">ABC transporter permease</fullName>
    </submittedName>
</protein>
<feature type="transmembrane region" description="Helical" evidence="7">
    <location>
        <begin position="199"/>
        <end position="222"/>
    </location>
</feature>
<dbReference type="PROSITE" id="PS50928">
    <property type="entry name" value="ABC_TM1"/>
    <property type="match status" value="1"/>
</dbReference>
<dbReference type="Pfam" id="PF19300">
    <property type="entry name" value="BPD_transp_1_N"/>
    <property type="match status" value="1"/>
</dbReference>
<feature type="transmembrane region" description="Helical" evidence="7">
    <location>
        <begin position="107"/>
        <end position="128"/>
    </location>
</feature>
<evidence type="ECO:0000256" key="7">
    <source>
        <dbReference type="RuleBase" id="RU363032"/>
    </source>
</evidence>
<evidence type="ECO:0000313" key="9">
    <source>
        <dbReference type="EMBL" id="MBM9465860.1"/>
    </source>
</evidence>
<evidence type="ECO:0000259" key="8">
    <source>
        <dbReference type="PROSITE" id="PS50928"/>
    </source>
</evidence>
<keyword evidence="5 7" id="KW-1133">Transmembrane helix</keyword>
<dbReference type="Proteomes" id="UP000663792">
    <property type="component" value="Unassembled WGS sequence"/>
</dbReference>
<organism evidence="9 10">
    <name type="scientific">Nakamurella leprariae</name>
    <dbReference type="NCBI Taxonomy" id="2803911"/>
    <lineage>
        <taxon>Bacteria</taxon>
        <taxon>Bacillati</taxon>
        <taxon>Actinomycetota</taxon>
        <taxon>Actinomycetes</taxon>
        <taxon>Nakamurellales</taxon>
        <taxon>Nakamurellaceae</taxon>
        <taxon>Nakamurella</taxon>
    </lineage>
</organism>
<keyword evidence="3" id="KW-1003">Cell membrane</keyword>
<dbReference type="PANTHER" id="PTHR43163:SF6">
    <property type="entry name" value="DIPEPTIDE TRANSPORT SYSTEM PERMEASE PROTEIN DPPB-RELATED"/>
    <property type="match status" value="1"/>
</dbReference>
<feature type="transmembrane region" description="Helical" evidence="7">
    <location>
        <begin position="263"/>
        <end position="289"/>
    </location>
</feature>
<feature type="transmembrane region" description="Helical" evidence="7">
    <location>
        <begin position="140"/>
        <end position="168"/>
    </location>
</feature>
<reference evidence="9" key="1">
    <citation type="submission" date="2021-01" db="EMBL/GenBank/DDBJ databases">
        <title>YIM 132084 draft genome.</title>
        <authorList>
            <person name="An D."/>
        </authorList>
    </citation>
    <scope>NUCLEOTIDE SEQUENCE</scope>
    <source>
        <strain evidence="9">YIM 132084</strain>
    </source>
</reference>
<evidence type="ECO:0000256" key="5">
    <source>
        <dbReference type="ARBA" id="ARBA00022989"/>
    </source>
</evidence>
<dbReference type="PANTHER" id="PTHR43163">
    <property type="entry name" value="DIPEPTIDE TRANSPORT SYSTEM PERMEASE PROTEIN DPPB-RELATED"/>
    <property type="match status" value="1"/>
</dbReference>
<dbReference type="CDD" id="cd06261">
    <property type="entry name" value="TM_PBP2"/>
    <property type="match status" value="1"/>
</dbReference>
<dbReference type="InterPro" id="IPR000515">
    <property type="entry name" value="MetI-like"/>
</dbReference>
<dbReference type="EMBL" id="JAERWK010000001">
    <property type="protein sequence ID" value="MBM9465860.1"/>
    <property type="molecule type" value="Genomic_DNA"/>
</dbReference>
<feature type="transmembrane region" description="Helical" evidence="7">
    <location>
        <begin position="309"/>
        <end position="332"/>
    </location>
</feature>
<keyword evidence="2 7" id="KW-0813">Transport</keyword>
<keyword evidence="4 7" id="KW-0812">Transmembrane</keyword>
<dbReference type="RefSeq" id="WP_205258802.1">
    <property type="nucleotide sequence ID" value="NZ_JAERWK010000001.1"/>
</dbReference>
<keyword evidence="10" id="KW-1185">Reference proteome</keyword>
<evidence type="ECO:0000256" key="6">
    <source>
        <dbReference type="ARBA" id="ARBA00023136"/>
    </source>
</evidence>
<comment type="subcellular location">
    <subcellularLocation>
        <location evidence="1 7">Cell membrane</location>
        <topology evidence="1 7">Multi-pass membrane protein</topology>
    </subcellularLocation>
</comment>